<dbReference type="OrthoDB" id="10251079at2759"/>
<name>A0A1R2BWH2_9CILI</name>
<dbReference type="PANTHER" id="PTHR14269:SF61">
    <property type="entry name" value="CDP-DIACYLGLYCEROL--SERINE O-PHOSPHATIDYLTRANSFERASE"/>
    <property type="match status" value="1"/>
</dbReference>
<keyword evidence="8" id="KW-0594">Phospholipid biosynthesis</keyword>
<evidence type="ECO:0000313" key="12">
    <source>
        <dbReference type="EMBL" id="OMJ80997.1"/>
    </source>
</evidence>
<comment type="caution">
    <text evidence="12">The sequence shown here is derived from an EMBL/GenBank/DDBJ whole genome shotgun (WGS) entry which is preliminary data.</text>
</comment>
<gene>
    <name evidence="12" type="ORF">SteCoe_18609</name>
</gene>
<dbReference type="Pfam" id="PF01066">
    <property type="entry name" value="CDP-OH_P_transf"/>
    <property type="match status" value="1"/>
</dbReference>
<evidence type="ECO:0000256" key="7">
    <source>
        <dbReference type="ARBA" id="ARBA00023136"/>
    </source>
</evidence>
<evidence type="ECO:0000256" key="5">
    <source>
        <dbReference type="ARBA" id="ARBA00022989"/>
    </source>
</evidence>
<dbReference type="GO" id="GO:0008654">
    <property type="term" value="P:phospholipid biosynthetic process"/>
    <property type="evidence" value="ECO:0007669"/>
    <property type="project" value="UniProtKB-KW"/>
</dbReference>
<dbReference type="InterPro" id="IPR000462">
    <property type="entry name" value="CDP-OH_P_trans"/>
</dbReference>
<evidence type="ECO:0000256" key="10">
    <source>
        <dbReference type="RuleBase" id="RU003750"/>
    </source>
</evidence>
<dbReference type="GO" id="GO:0016780">
    <property type="term" value="F:phosphotransferase activity, for other substituted phosphate groups"/>
    <property type="evidence" value="ECO:0007669"/>
    <property type="project" value="InterPro"/>
</dbReference>
<evidence type="ECO:0008006" key="14">
    <source>
        <dbReference type="Google" id="ProtNLM"/>
    </source>
</evidence>
<comment type="subcellular location">
    <subcellularLocation>
        <location evidence="1">Membrane</location>
        <topology evidence="1">Multi-pass membrane protein</topology>
    </subcellularLocation>
</comment>
<organism evidence="12 13">
    <name type="scientific">Stentor coeruleus</name>
    <dbReference type="NCBI Taxonomy" id="5963"/>
    <lineage>
        <taxon>Eukaryota</taxon>
        <taxon>Sar</taxon>
        <taxon>Alveolata</taxon>
        <taxon>Ciliophora</taxon>
        <taxon>Postciliodesmatophora</taxon>
        <taxon>Heterotrichea</taxon>
        <taxon>Heterotrichida</taxon>
        <taxon>Stentoridae</taxon>
        <taxon>Stentor</taxon>
    </lineage>
</organism>
<proteinExistence type="inferred from homology"/>
<sequence>MFDLYLRMIQQKVFTPIASLLARLFTPNQITLIAFVFGLLSSYYLFYSHNFLGILLFALNRIFDGLDGTVARLTNKQSDFGGYLDIVTDFIVYSLIPISLTLSNPSIYALTLLSIMMSTFFVNAASLFQLSALLEKRNLGSKANKEKTSVCMPPALIEGFETYCVYFTFMAFPQYKESIFIFFSICVSINVIQRLRWAYMNLV</sequence>
<evidence type="ECO:0000256" key="9">
    <source>
        <dbReference type="ARBA" id="ARBA00023264"/>
    </source>
</evidence>
<dbReference type="InterPro" id="IPR050324">
    <property type="entry name" value="CDP-alcohol_PTase-I"/>
</dbReference>
<dbReference type="GO" id="GO:0016020">
    <property type="term" value="C:membrane"/>
    <property type="evidence" value="ECO:0007669"/>
    <property type="project" value="UniProtKB-SubCell"/>
</dbReference>
<comment type="similarity">
    <text evidence="10">Belongs to the CDP-alcohol phosphatidyltransferase class-I family.</text>
</comment>
<keyword evidence="6" id="KW-0443">Lipid metabolism</keyword>
<evidence type="ECO:0000313" key="13">
    <source>
        <dbReference type="Proteomes" id="UP000187209"/>
    </source>
</evidence>
<evidence type="ECO:0000256" key="6">
    <source>
        <dbReference type="ARBA" id="ARBA00023098"/>
    </source>
</evidence>
<keyword evidence="2" id="KW-0444">Lipid biosynthesis</keyword>
<dbReference type="InterPro" id="IPR043130">
    <property type="entry name" value="CDP-OH_PTrfase_TM_dom"/>
</dbReference>
<reference evidence="12 13" key="1">
    <citation type="submission" date="2016-11" db="EMBL/GenBank/DDBJ databases">
        <title>The macronuclear genome of Stentor coeruleus: a giant cell with tiny introns.</title>
        <authorList>
            <person name="Slabodnick M."/>
            <person name="Ruby J.G."/>
            <person name="Reiff S.B."/>
            <person name="Swart E.C."/>
            <person name="Gosai S."/>
            <person name="Prabakaran S."/>
            <person name="Witkowska E."/>
            <person name="Larue G.E."/>
            <person name="Fisher S."/>
            <person name="Freeman R.M."/>
            <person name="Gunawardena J."/>
            <person name="Chu W."/>
            <person name="Stover N.A."/>
            <person name="Gregory B.D."/>
            <person name="Nowacki M."/>
            <person name="Derisi J."/>
            <person name="Roy S.W."/>
            <person name="Marshall W.F."/>
            <person name="Sood P."/>
        </authorList>
    </citation>
    <scope>NUCLEOTIDE SEQUENCE [LARGE SCALE GENOMIC DNA]</scope>
    <source>
        <strain evidence="12">WM001</strain>
    </source>
</reference>
<keyword evidence="5 11" id="KW-1133">Transmembrane helix</keyword>
<dbReference type="EMBL" id="MPUH01000398">
    <property type="protein sequence ID" value="OMJ80997.1"/>
    <property type="molecule type" value="Genomic_DNA"/>
</dbReference>
<feature type="transmembrane region" description="Helical" evidence="11">
    <location>
        <begin position="108"/>
        <end position="134"/>
    </location>
</feature>
<accession>A0A1R2BWH2</accession>
<dbReference type="PROSITE" id="PS00379">
    <property type="entry name" value="CDP_ALCOHOL_P_TRANSF"/>
    <property type="match status" value="1"/>
</dbReference>
<dbReference type="Gene3D" id="1.20.120.1760">
    <property type="match status" value="1"/>
</dbReference>
<evidence type="ECO:0000256" key="1">
    <source>
        <dbReference type="ARBA" id="ARBA00004141"/>
    </source>
</evidence>
<keyword evidence="13" id="KW-1185">Reference proteome</keyword>
<keyword evidence="3 10" id="KW-0808">Transferase</keyword>
<dbReference type="InterPro" id="IPR048254">
    <property type="entry name" value="CDP_ALCOHOL_P_TRANSF_CS"/>
</dbReference>
<dbReference type="AlphaFoldDB" id="A0A1R2BWH2"/>
<evidence type="ECO:0000256" key="8">
    <source>
        <dbReference type="ARBA" id="ARBA00023209"/>
    </source>
</evidence>
<evidence type="ECO:0000256" key="2">
    <source>
        <dbReference type="ARBA" id="ARBA00022516"/>
    </source>
</evidence>
<feature type="transmembrane region" description="Helical" evidence="11">
    <location>
        <begin position="46"/>
        <end position="63"/>
    </location>
</feature>
<keyword evidence="9" id="KW-1208">Phospholipid metabolism</keyword>
<protein>
    <recommendedName>
        <fullName evidence="14">CDP-alcohol phosphatidyltransferase</fullName>
    </recommendedName>
</protein>
<evidence type="ECO:0000256" key="4">
    <source>
        <dbReference type="ARBA" id="ARBA00022692"/>
    </source>
</evidence>
<dbReference type="Proteomes" id="UP000187209">
    <property type="component" value="Unassembled WGS sequence"/>
</dbReference>
<keyword evidence="7 11" id="KW-0472">Membrane</keyword>
<keyword evidence="4 11" id="KW-0812">Transmembrane</keyword>
<evidence type="ECO:0000256" key="3">
    <source>
        <dbReference type="ARBA" id="ARBA00022679"/>
    </source>
</evidence>
<evidence type="ECO:0000256" key="11">
    <source>
        <dbReference type="SAM" id="Phobius"/>
    </source>
</evidence>
<dbReference type="PANTHER" id="PTHR14269">
    <property type="entry name" value="CDP-DIACYLGLYCEROL--GLYCEROL-3-PHOSPHATE 3-PHOSPHATIDYLTRANSFERASE-RELATED"/>
    <property type="match status" value="1"/>
</dbReference>
<feature type="transmembrane region" description="Helical" evidence="11">
    <location>
        <begin position="83"/>
        <end position="102"/>
    </location>
</feature>
<feature type="transmembrane region" description="Helical" evidence="11">
    <location>
        <begin position="178"/>
        <end position="197"/>
    </location>
</feature>